<dbReference type="InterPro" id="IPR059000">
    <property type="entry name" value="ATPase_P-type_domA"/>
</dbReference>
<dbReference type="PANTHER" id="PTHR48085:SF5">
    <property type="entry name" value="CADMIUM_ZINC-TRANSPORTING ATPASE HMA4-RELATED"/>
    <property type="match status" value="1"/>
</dbReference>
<dbReference type="InterPro" id="IPR023299">
    <property type="entry name" value="ATPase_P-typ_cyto_dom_N"/>
</dbReference>
<sequence>MFIQIALIGGAVVGWAAYGKKKKSKSKVLSAHRVKDEFKNALTDKKSEQQITVQSLDEGQNPPEVVEIVGNNVVIGAGSTVCALLGSVSSWFLLPAALGVLYLARNSVQAAIRDIKNGKYISVFVVSSGADIGMLITGHVVIAASAAFIGDLFFRLIERTQDNTTKQLVNVFGEPPEKIWLLKDGVEVQVGFTSVGQGDTVVISAGEIIPVDGTIREGMATIDQHILTGESQPVEKIEGYQVFASTLILTGRIYVLVEKTGQDTVAAKIGSILNNTQEYKNTLMNRGQEITEALLPLQVGISGVTLVLLGATSAITVLWASLGLTMVALGPITALNYLRLFSRRGILIKDGRVLETLHKVDTVIFDKTGTLTLEQPQVCKIHCLSEWDEDTVLLYAAAAEYRQPHPIAKAIFEKAADLEIE</sequence>
<feature type="transmembrane region" description="Helical" evidence="8">
    <location>
        <begin position="293"/>
        <end position="311"/>
    </location>
</feature>
<keyword evidence="3 8" id="KW-0812">Transmembrane</keyword>
<comment type="catalytic activity">
    <reaction evidence="7">
        <text>Zn(2+)(in) + ATP + H2O = Zn(2+)(out) + ADP + phosphate + H(+)</text>
        <dbReference type="Rhea" id="RHEA:20621"/>
        <dbReference type="ChEBI" id="CHEBI:15377"/>
        <dbReference type="ChEBI" id="CHEBI:15378"/>
        <dbReference type="ChEBI" id="CHEBI:29105"/>
        <dbReference type="ChEBI" id="CHEBI:30616"/>
        <dbReference type="ChEBI" id="CHEBI:43474"/>
        <dbReference type="ChEBI" id="CHEBI:456216"/>
        <dbReference type="EC" id="7.2.2.12"/>
    </reaction>
</comment>
<gene>
    <name evidence="10" type="ORF">QUF54_06750</name>
</gene>
<feature type="domain" description="P-type ATPase A" evidence="9">
    <location>
        <begin position="176"/>
        <end position="271"/>
    </location>
</feature>
<comment type="subcellular location">
    <subcellularLocation>
        <location evidence="1">Membrane</location>
    </subcellularLocation>
</comment>
<dbReference type="InterPro" id="IPR023214">
    <property type="entry name" value="HAD_sf"/>
</dbReference>
<evidence type="ECO:0000313" key="11">
    <source>
        <dbReference type="Proteomes" id="UP001171945"/>
    </source>
</evidence>
<dbReference type="Proteomes" id="UP001171945">
    <property type="component" value="Unassembled WGS sequence"/>
</dbReference>
<name>A0ABT7VU11_9GAMM</name>
<proteinExistence type="inferred from homology"/>
<reference evidence="10" key="1">
    <citation type="submission" date="2023-06" db="EMBL/GenBank/DDBJ databases">
        <title>Uncultivated large filamentous bacteria from sulfidic sediments reveal new species and different genomic features in energy metabolism and defense.</title>
        <authorList>
            <person name="Fonseca A."/>
        </authorList>
    </citation>
    <scope>NUCLEOTIDE SEQUENCE</scope>
    <source>
        <strain evidence="10">HSG4</strain>
    </source>
</reference>
<evidence type="ECO:0000256" key="6">
    <source>
        <dbReference type="ARBA" id="ARBA00039097"/>
    </source>
</evidence>
<comment type="caution">
    <text evidence="10">The sequence shown here is derived from an EMBL/GenBank/DDBJ whole genome shotgun (WGS) entry which is preliminary data.</text>
</comment>
<dbReference type="PRINTS" id="PR00119">
    <property type="entry name" value="CATATPASE"/>
</dbReference>
<dbReference type="EC" id="7.2.2.12" evidence="6"/>
<feature type="transmembrane region" description="Helical" evidence="8">
    <location>
        <begin position="132"/>
        <end position="154"/>
    </location>
</feature>
<dbReference type="NCBIfam" id="TIGR01494">
    <property type="entry name" value="ATPase_P-type"/>
    <property type="match status" value="1"/>
</dbReference>
<accession>A0ABT7VU11</accession>
<dbReference type="PANTHER" id="PTHR48085">
    <property type="entry name" value="CADMIUM/ZINC-TRANSPORTING ATPASE HMA2-RELATED"/>
    <property type="match status" value="1"/>
</dbReference>
<keyword evidence="4 8" id="KW-1133">Transmembrane helix</keyword>
<dbReference type="Pfam" id="PF00122">
    <property type="entry name" value="E1-E2_ATPase"/>
    <property type="match status" value="1"/>
</dbReference>
<dbReference type="EMBL" id="JAUCGM010000412">
    <property type="protein sequence ID" value="MDM8563033.1"/>
    <property type="molecule type" value="Genomic_DNA"/>
</dbReference>
<feature type="non-terminal residue" evidence="10">
    <location>
        <position position="421"/>
    </location>
</feature>
<evidence type="ECO:0000256" key="5">
    <source>
        <dbReference type="ARBA" id="ARBA00023136"/>
    </source>
</evidence>
<feature type="transmembrane region" description="Helical" evidence="8">
    <location>
        <begin position="317"/>
        <end position="338"/>
    </location>
</feature>
<evidence type="ECO:0000256" key="8">
    <source>
        <dbReference type="SAM" id="Phobius"/>
    </source>
</evidence>
<evidence type="ECO:0000256" key="3">
    <source>
        <dbReference type="ARBA" id="ARBA00022692"/>
    </source>
</evidence>
<evidence type="ECO:0000256" key="2">
    <source>
        <dbReference type="ARBA" id="ARBA00006024"/>
    </source>
</evidence>
<dbReference type="Gene3D" id="2.70.150.10">
    <property type="entry name" value="Calcium-transporting ATPase, cytoplasmic transduction domain A"/>
    <property type="match status" value="1"/>
</dbReference>
<evidence type="ECO:0000256" key="4">
    <source>
        <dbReference type="ARBA" id="ARBA00022989"/>
    </source>
</evidence>
<keyword evidence="5 8" id="KW-0472">Membrane</keyword>
<dbReference type="InterPro" id="IPR051014">
    <property type="entry name" value="Cation_Transport_ATPase_IB"/>
</dbReference>
<evidence type="ECO:0000256" key="7">
    <source>
        <dbReference type="ARBA" id="ARBA00047308"/>
    </source>
</evidence>
<dbReference type="SUPFAM" id="SSF81653">
    <property type="entry name" value="Calcium ATPase, transduction domain A"/>
    <property type="match status" value="1"/>
</dbReference>
<dbReference type="SUPFAM" id="SSF81660">
    <property type="entry name" value="Metal cation-transporting ATPase, ATP-binding domain N"/>
    <property type="match status" value="1"/>
</dbReference>
<evidence type="ECO:0000313" key="10">
    <source>
        <dbReference type="EMBL" id="MDM8563033.1"/>
    </source>
</evidence>
<dbReference type="InterPro" id="IPR001757">
    <property type="entry name" value="P_typ_ATPase"/>
</dbReference>
<dbReference type="InterPro" id="IPR008250">
    <property type="entry name" value="ATPase_P-typ_transduc_dom_A_sf"/>
</dbReference>
<evidence type="ECO:0000259" key="9">
    <source>
        <dbReference type="Pfam" id="PF00122"/>
    </source>
</evidence>
<dbReference type="Gene3D" id="3.40.50.1000">
    <property type="entry name" value="HAD superfamily/HAD-like"/>
    <property type="match status" value="1"/>
</dbReference>
<evidence type="ECO:0000256" key="1">
    <source>
        <dbReference type="ARBA" id="ARBA00004370"/>
    </source>
</evidence>
<keyword evidence="11" id="KW-1185">Reference proteome</keyword>
<dbReference type="PROSITE" id="PS00154">
    <property type="entry name" value="ATPASE_E1_E2"/>
    <property type="match status" value="1"/>
</dbReference>
<dbReference type="InterPro" id="IPR018303">
    <property type="entry name" value="ATPase_P-typ_P_site"/>
</dbReference>
<protein>
    <recommendedName>
        <fullName evidence="6">P-type Zn(2+) transporter</fullName>
        <ecNumber evidence="6">7.2.2.12</ecNumber>
    </recommendedName>
</protein>
<dbReference type="Gene3D" id="3.40.1110.10">
    <property type="entry name" value="Calcium-transporting ATPase, cytoplasmic domain N"/>
    <property type="match status" value="1"/>
</dbReference>
<comment type="similarity">
    <text evidence="2">Belongs to the cation transport ATPase (P-type) (TC 3.A.3) family. Type IB subfamily.</text>
</comment>
<organism evidence="10 11">
    <name type="scientific">Candidatus Marithioploca araucensis</name>
    <dbReference type="NCBI Taxonomy" id="70273"/>
    <lineage>
        <taxon>Bacteria</taxon>
        <taxon>Pseudomonadati</taxon>
        <taxon>Pseudomonadota</taxon>
        <taxon>Gammaproteobacteria</taxon>
        <taxon>Thiotrichales</taxon>
        <taxon>Thiotrichaceae</taxon>
        <taxon>Candidatus Marithioploca</taxon>
    </lineage>
</organism>